<organism evidence="1">
    <name type="scientific">viral metagenome</name>
    <dbReference type="NCBI Taxonomy" id="1070528"/>
    <lineage>
        <taxon>unclassified sequences</taxon>
        <taxon>metagenomes</taxon>
        <taxon>organismal metagenomes</taxon>
    </lineage>
</organism>
<dbReference type="EMBL" id="MN740820">
    <property type="protein sequence ID" value="QHU13440.1"/>
    <property type="molecule type" value="Genomic_DNA"/>
</dbReference>
<accession>A0A6C0K9F1</accession>
<reference evidence="1" key="1">
    <citation type="journal article" date="2020" name="Nature">
        <title>Giant virus diversity and host interactions through global metagenomics.</title>
        <authorList>
            <person name="Schulz F."/>
            <person name="Roux S."/>
            <person name="Paez-Espino D."/>
            <person name="Jungbluth S."/>
            <person name="Walsh D.A."/>
            <person name="Denef V.J."/>
            <person name="McMahon K.D."/>
            <person name="Konstantinidis K.T."/>
            <person name="Eloe-Fadrosh E.A."/>
            <person name="Kyrpides N.C."/>
            <person name="Woyke T."/>
        </authorList>
    </citation>
    <scope>NUCLEOTIDE SEQUENCE</scope>
    <source>
        <strain evidence="1">GVMAG-S-1101178-73</strain>
    </source>
</reference>
<dbReference type="AlphaFoldDB" id="A0A6C0K9F1"/>
<evidence type="ECO:0000313" key="1">
    <source>
        <dbReference type="EMBL" id="QHU13440.1"/>
    </source>
</evidence>
<protein>
    <submittedName>
        <fullName evidence="1">Uncharacterized protein</fullName>
    </submittedName>
</protein>
<sequence>MSAANANAANAAVSRQYHTVANAAFTAVYDRTVYKYDNLYCFSSPKQRYGYGADYHIFAKYGDKVYMDVKGCGNIVMSFTELQKNRYWKAYYEISLLLTKDPHTVIQDIEYRTKYIGDDIYEEPRSWAINTAFIETNINENTKKIIGNDCNDICYLRVSPYELKNMEYNTADDVATYQNLYETCRKLRIETFEERCADYKRLTIG</sequence>
<name>A0A6C0K9F1_9ZZZZ</name>
<proteinExistence type="predicted"/>